<evidence type="ECO:0000256" key="5">
    <source>
        <dbReference type="SAM" id="MobiDB-lite"/>
    </source>
</evidence>
<name>J4UK76_TRIAS</name>
<keyword evidence="1" id="KW-0479">Metal-binding</keyword>
<evidence type="ECO:0000256" key="1">
    <source>
        <dbReference type="ARBA" id="ARBA00022723"/>
    </source>
</evidence>
<proteinExistence type="predicted"/>
<dbReference type="Pfam" id="PF10551">
    <property type="entry name" value="MULE"/>
    <property type="match status" value="1"/>
</dbReference>
<dbReference type="Pfam" id="PF04434">
    <property type="entry name" value="SWIM"/>
    <property type="match status" value="1"/>
</dbReference>
<reference evidence="7 8" key="1">
    <citation type="journal article" date="2012" name="Eukaryot. Cell">
        <title>Draft genome sequence of CBS 2479, the standard type strain of Trichosporon asahii.</title>
        <authorList>
            <person name="Yang R.Y."/>
            <person name="Li H.T."/>
            <person name="Zhu H."/>
            <person name="Zhou G.P."/>
            <person name="Wang M."/>
            <person name="Wang L."/>
        </authorList>
    </citation>
    <scope>NUCLEOTIDE SEQUENCE [LARGE SCALE GENOMIC DNA]</scope>
    <source>
        <strain evidence="8">ATCC 90039 / CBS 2479 / JCM 2466 / KCTC 7840 / NCYC 2677 / UAMH 7654</strain>
    </source>
</reference>
<dbReference type="PANTHER" id="PTHR31973">
    <property type="entry name" value="POLYPROTEIN, PUTATIVE-RELATED"/>
    <property type="match status" value="1"/>
</dbReference>
<organism evidence="7 8">
    <name type="scientific">Trichosporon asahii var. asahii (strain ATCC 90039 / CBS 2479 / JCM 2466 / KCTC 7840 / NBRC 103889/ NCYC 2677 / UAMH 7654)</name>
    <name type="common">Yeast</name>
    <dbReference type="NCBI Taxonomy" id="1186058"/>
    <lineage>
        <taxon>Eukaryota</taxon>
        <taxon>Fungi</taxon>
        <taxon>Dikarya</taxon>
        <taxon>Basidiomycota</taxon>
        <taxon>Agaricomycotina</taxon>
        <taxon>Tremellomycetes</taxon>
        <taxon>Trichosporonales</taxon>
        <taxon>Trichosporonaceae</taxon>
        <taxon>Trichosporon</taxon>
    </lineage>
</organism>
<dbReference type="VEuPathDB" id="FungiDB:A1Q1_05475"/>
<dbReference type="RefSeq" id="XP_014183588.1">
    <property type="nucleotide sequence ID" value="XM_014328113.1"/>
</dbReference>
<gene>
    <name evidence="7" type="ORF">A1Q1_05475</name>
</gene>
<comment type="caution">
    <text evidence="7">The sequence shown here is derived from an EMBL/GenBank/DDBJ whole genome shotgun (WGS) entry which is preliminary data.</text>
</comment>
<dbReference type="GO" id="GO:0008270">
    <property type="term" value="F:zinc ion binding"/>
    <property type="evidence" value="ECO:0007669"/>
    <property type="project" value="UniProtKB-KW"/>
</dbReference>
<dbReference type="InterPro" id="IPR007527">
    <property type="entry name" value="Znf_SWIM"/>
</dbReference>
<keyword evidence="3" id="KW-0862">Zinc</keyword>
<dbReference type="EMBL" id="ALBS01000030">
    <property type="protein sequence ID" value="EJT52265.1"/>
    <property type="molecule type" value="Genomic_DNA"/>
</dbReference>
<evidence type="ECO:0000313" key="7">
    <source>
        <dbReference type="EMBL" id="EJT52265.1"/>
    </source>
</evidence>
<dbReference type="PANTHER" id="PTHR31973:SF187">
    <property type="entry name" value="MUTATOR TRANSPOSASE MUDRA PROTEIN"/>
    <property type="match status" value="1"/>
</dbReference>
<feature type="region of interest" description="Disordered" evidence="5">
    <location>
        <begin position="594"/>
        <end position="634"/>
    </location>
</feature>
<dbReference type="HOGENOM" id="CLU_431607_0_0_1"/>
<dbReference type="GeneID" id="25988987"/>
<evidence type="ECO:0000256" key="4">
    <source>
        <dbReference type="PROSITE-ProRule" id="PRU00325"/>
    </source>
</evidence>
<dbReference type="KEGG" id="tasa:A1Q1_05475"/>
<dbReference type="InterPro" id="IPR006564">
    <property type="entry name" value="Znf_PMZ"/>
</dbReference>
<keyword evidence="2 4" id="KW-0863">Zinc-finger</keyword>
<dbReference type="OrthoDB" id="683469at2759"/>
<evidence type="ECO:0000313" key="8">
    <source>
        <dbReference type="Proteomes" id="UP000002748"/>
    </source>
</evidence>
<evidence type="ECO:0000256" key="2">
    <source>
        <dbReference type="ARBA" id="ARBA00022771"/>
    </source>
</evidence>
<dbReference type="Proteomes" id="UP000002748">
    <property type="component" value="Unassembled WGS sequence"/>
</dbReference>
<sequence>MSGPVIEAQLKAKLTVGSEFDTRDAAQCAAELLCNEQRTTRATTRQETSKPLRCVVVCITTYEKKKAAEQARAHLRQLERTEPPGSALLQSAQTAVNNAEAECGSLCPFRASFTRTSLDKPYRCNRLHSEHSCLVLSQPKRHALSRASNMDQIVSALHTGPDRVHKPKALADTVRRHLHYIPPVHTTQRARHRVRKARLGDHNTQWQQLRHYIELLKEADPAGLAEKEGFNVIVSPSTAPETARLCKPVVAVDGCHAQGQLKLTILLACALDGDNHLNVLAWGLCEAESEASWTWFLSRLKSHIPVLNDPNRVLVSDRQKGLLNAVERELPATKQSYCCQHLISNVRRHYNNEAAAFFQRLVNVRSKEGFMQLLEANQPNFPGQFFRYITLLGPFESWARAWFGFPGRFGTTTSNTVEASNAWIGELREKPVVDMLHGLRDKVLRHAVKQKRAAQAYKGPVTPRALPIVQEELQRAHWYLGDALLWSAAPSIIGRVTGPNSGDRQVRVYAINDDGSEAEGASVEDQSRPLACECPCGFYEEYRILCRHALALLILAELDRPSAERLVAPFYTTKGWQAVYERLMPLHCLPKELEVDEDEPLPKARGNGKGNKKRKRHLPGQAPSQASQVERDQN</sequence>
<protein>
    <recommendedName>
        <fullName evidence="6">SWIM-type domain-containing protein</fullName>
    </recommendedName>
</protein>
<evidence type="ECO:0000259" key="6">
    <source>
        <dbReference type="PROSITE" id="PS50966"/>
    </source>
</evidence>
<dbReference type="SMART" id="SM00575">
    <property type="entry name" value="ZnF_PMZ"/>
    <property type="match status" value="1"/>
</dbReference>
<accession>J4UK76</accession>
<dbReference type="PROSITE" id="PS50966">
    <property type="entry name" value="ZF_SWIM"/>
    <property type="match status" value="1"/>
</dbReference>
<dbReference type="AlphaFoldDB" id="J4UK76"/>
<evidence type="ECO:0000256" key="3">
    <source>
        <dbReference type="ARBA" id="ARBA00022833"/>
    </source>
</evidence>
<dbReference type="InterPro" id="IPR018289">
    <property type="entry name" value="MULE_transposase_dom"/>
</dbReference>
<feature type="domain" description="SWIM-type" evidence="6">
    <location>
        <begin position="519"/>
        <end position="557"/>
    </location>
</feature>